<keyword evidence="3" id="KW-1185">Reference proteome</keyword>
<reference evidence="2 3" key="1">
    <citation type="submission" date="2020-09" db="EMBL/GenBank/DDBJ databases">
        <title>De no assembly of potato wild relative species, Solanum commersonii.</title>
        <authorList>
            <person name="Cho K."/>
        </authorList>
    </citation>
    <scope>NUCLEOTIDE SEQUENCE [LARGE SCALE GENOMIC DNA]</scope>
    <source>
        <strain evidence="2">LZ3.2</strain>
        <tissue evidence="2">Leaf</tissue>
    </source>
</reference>
<evidence type="ECO:0000313" key="3">
    <source>
        <dbReference type="Proteomes" id="UP000824120"/>
    </source>
</evidence>
<organism evidence="2 3">
    <name type="scientific">Solanum commersonii</name>
    <name type="common">Commerson's wild potato</name>
    <name type="synonym">Commerson's nightshade</name>
    <dbReference type="NCBI Taxonomy" id="4109"/>
    <lineage>
        <taxon>Eukaryota</taxon>
        <taxon>Viridiplantae</taxon>
        <taxon>Streptophyta</taxon>
        <taxon>Embryophyta</taxon>
        <taxon>Tracheophyta</taxon>
        <taxon>Spermatophyta</taxon>
        <taxon>Magnoliopsida</taxon>
        <taxon>eudicotyledons</taxon>
        <taxon>Gunneridae</taxon>
        <taxon>Pentapetalae</taxon>
        <taxon>asterids</taxon>
        <taxon>lamiids</taxon>
        <taxon>Solanales</taxon>
        <taxon>Solanaceae</taxon>
        <taxon>Solanoideae</taxon>
        <taxon>Solaneae</taxon>
        <taxon>Solanum</taxon>
    </lineage>
</organism>
<proteinExistence type="predicted"/>
<accession>A0A9J5ZSB8</accession>
<protein>
    <submittedName>
        <fullName evidence="2">Uncharacterized protein</fullName>
    </submittedName>
</protein>
<feature type="region of interest" description="Disordered" evidence="1">
    <location>
        <begin position="159"/>
        <end position="178"/>
    </location>
</feature>
<name>A0A9J5ZSB8_SOLCO</name>
<evidence type="ECO:0000256" key="1">
    <source>
        <dbReference type="SAM" id="MobiDB-lite"/>
    </source>
</evidence>
<dbReference type="AlphaFoldDB" id="A0A9J5ZSB8"/>
<comment type="caution">
    <text evidence="2">The sequence shown here is derived from an EMBL/GenBank/DDBJ whole genome shotgun (WGS) entry which is preliminary data.</text>
</comment>
<evidence type="ECO:0000313" key="2">
    <source>
        <dbReference type="EMBL" id="KAG5614924.1"/>
    </source>
</evidence>
<sequence>MFKHRTIRKSNEDRVFRNPRNIIKSSKWESHRTWNVGIEQVLLANGRRHQPRNACIGSGMCAFGKRHRPIACNISRSMCASARHQRLWPVLIANDNRQRPRPATHQLWHVHIWQMTSAKWHAASAKSCTHQSWCAHIDWVTSIVACVYRLMAGDIGQDSTRSTAGAARSAGRHRRGSRKICQRHRQWRAIAKAFTLLTWYVHIGRLH</sequence>
<feature type="compositionally biased region" description="Low complexity" evidence="1">
    <location>
        <begin position="159"/>
        <end position="169"/>
    </location>
</feature>
<gene>
    <name evidence="2" type="ORF">H5410_014748</name>
</gene>
<dbReference type="EMBL" id="JACXVP010000003">
    <property type="protein sequence ID" value="KAG5614924.1"/>
    <property type="molecule type" value="Genomic_DNA"/>
</dbReference>
<dbReference type="Proteomes" id="UP000824120">
    <property type="component" value="Chromosome 3"/>
</dbReference>